<sequence>MFSTEVVHEIRKIQIPVEVEPSKPFWAAPSKSGIFTTKSAFKTITQGAECNDPEDELAGKRIWSLDLHNRLKLFIWRTLFDALPTKGKIGLLFQIQESNCSFCNFQVEDAHHLFLGCPFTERVWLLSKWQVRLHPLSHLSLREWFLHITAPDSNFFPDRSIRQEFITTWAITLELIWRERNSRVHDNETHAPEEIARTALNKSIDHCTAWIAKKSTEQINCAWSPPPPGWIKINSDVSFKDDKFVAAFTIWDHLSTLISTEAREIFASDPFVAELKAIRMAVSKIHTDNVEHAILESDSAVAVKWIKNKDEEIDQAALIDVQEIRKILGKKA</sequence>
<evidence type="ECO:0008006" key="4">
    <source>
        <dbReference type="Google" id="ProtNLM"/>
    </source>
</evidence>
<evidence type="ECO:0000313" key="3">
    <source>
        <dbReference type="EMBL" id="KAL0362429.1"/>
    </source>
</evidence>
<dbReference type="EMBL" id="JACGWM010000007">
    <property type="protein sequence ID" value="KAL0362429.1"/>
    <property type="molecule type" value="Genomic_DNA"/>
</dbReference>
<reference evidence="3" key="2">
    <citation type="journal article" date="2024" name="Plant">
        <title>Genomic evolution and insights into agronomic trait innovations of Sesamum species.</title>
        <authorList>
            <person name="Miao H."/>
            <person name="Wang L."/>
            <person name="Qu L."/>
            <person name="Liu H."/>
            <person name="Sun Y."/>
            <person name="Le M."/>
            <person name="Wang Q."/>
            <person name="Wei S."/>
            <person name="Zheng Y."/>
            <person name="Lin W."/>
            <person name="Duan Y."/>
            <person name="Cao H."/>
            <person name="Xiong S."/>
            <person name="Wang X."/>
            <person name="Wei L."/>
            <person name="Li C."/>
            <person name="Ma Q."/>
            <person name="Ju M."/>
            <person name="Zhao R."/>
            <person name="Li G."/>
            <person name="Mu C."/>
            <person name="Tian Q."/>
            <person name="Mei H."/>
            <person name="Zhang T."/>
            <person name="Gao T."/>
            <person name="Zhang H."/>
        </authorList>
    </citation>
    <scope>NUCLEOTIDE SEQUENCE</scope>
    <source>
        <strain evidence="3">KEN8</strain>
    </source>
</reference>
<dbReference type="GO" id="GO:0003676">
    <property type="term" value="F:nucleic acid binding"/>
    <property type="evidence" value="ECO:0007669"/>
    <property type="project" value="InterPro"/>
</dbReference>
<comment type="caution">
    <text evidence="3">The sequence shown here is derived from an EMBL/GenBank/DDBJ whole genome shotgun (WGS) entry which is preliminary data.</text>
</comment>
<dbReference type="InterPro" id="IPR053151">
    <property type="entry name" value="RNase_H-like"/>
</dbReference>
<dbReference type="InterPro" id="IPR026960">
    <property type="entry name" value="RVT-Znf"/>
</dbReference>
<dbReference type="PANTHER" id="PTHR47723">
    <property type="entry name" value="OS05G0353850 PROTEIN"/>
    <property type="match status" value="1"/>
</dbReference>
<dbReference type="InterPro" id="IPR002156">
    <property type="entry name" value="RNaseH_domain"/>
</dbReference>
<dbReference type="Gene3D" id="3.30.420.10">
    <property type="entry name" value="Ribonuclease H-like superfamily/Ribonuclease H"/>
    <property type="match status" value="1"/>
</dbReference>
<feature type="domain" description="Reverse transcriptase zinc-binding" evidence="2">
    <location>
        <begin position="35"/>
        <end position="124"/>
    </location>
</feature>
<dbReference type="GO" id="GO:0004523">
    <property type="term" value="F:RNA-DNA hybrid ribonuclease activity"/>
    <property type="evidence" value="ECO:0007669"/>
    <property type="project" value="InterPro"/>
</dbReference>
<proteinExistence type="predicted"/>
<accession>A0AAW2Q3U7</accession>
<protein>
    <recommendedName>
        <fullName evidence="4">Reverse transcriptase zinc-binding domain-containing protein</fullName>
    </recommendedName>
</protein>
<dbReference type="InterPro" id="IPR036397">
    <property type="entry name" value="RNaseH_sf"/>
</dbReference>
<evidence type="ECO:0000259" key="2">
    <source>
        <dbReference type="Pfam" id="PF13966"/>
    </source>
</evidence>
<dbReference type="CDD" id="cd06222">
    <property type="entry name" value="RNase_H_like"/>
    <property type="match status" value="1"/>
</dbReference>
<evidence type="ECO:0000259" key="1">
    <source>
        <dbReference type="Pfam" id="PF13456"/>
    </source>
</evidence>
<feature type="domain" description="RNase H type-1" evidence="1">
    <location>
        <begin position="267"/>
        <end position="327"/>
    </location>
</feature>
<dbReference type="AlphaFoldDB" id="A0AAW2Q3U7"/>
<organism evidence="3">
    <name type="scientific">Sesamum calycinum</name>
    <dbReference type="NCBI Taxonomy" id="2727403"/>
    <lineage>
        <taxon>Eukaryota</taxon>
        <taxon>Viridiplantae</taxon>
        <taxon>Streptophyta</taxon>
        <taxon>Embryophyta</taxon>
        <taxon>Tracheophyta</taxon>
        <taxon>Spermatophyta</taxon>
        <taxon>Magnoliopsida</taxon>
        <taxon>eudicotyledons</taxon>
        <taxon>Gunneridae</taxon>
        <taxon>Pentapetalae</taxon>
        <taxon>asterids</taxon>
        <taxon>lamiids</taxon>
        <taxon>Lamiales</taxon>
        <taxon>Pedaliaceae</taxon>
        <taxon>Sesamum</taxon>
    </lineage>
</organism>
<reference evidence="3" key="1">
    <citation type="submission" date="2020-06" db="EMBL/GenBank/DDBJ databases">
        <authorList>
            <person name="Li T."/>
            <person name="Hu X."/>
            <person name="Zhang T."/>
            <person name="Song X."/>
            <person name="Zhang H."/>
            <person name="Dai N."/>
            <person name="Sheng W."/>
            <person name="Hou X."/>
            <person name="Wei L."/>
        </authorList>
    </citation>
    <scope>NUCLEOTIDE SEQUENCE</scope>
    <source>
        <strain evidence="3">KEN8</strain>
        <tissue evidence="3">Leaf</tissue>
    </source>
</reference>
<name>A0AAW2Q3U7_9LAMI</name>
<dbReference type="Pfam" id="PF13456">
    <property type="entry name" value="RVT_3"/>
    <property type="match status" value="1"/>
</dbReference>
<dbReference type="PANTHER" id="PTHR47723:SF19">
    <property type="entry name" value="POLYNUCLEOTIDYL TRANSFERASE, RIBONUCLEASE H-LIKE SUPERFAMILY PROTEIN"/>
    <property type="match status" value="1"/>
</dbReference>
<dbReference type="Pfam" id="PF13966">
    <property type="entry name" value="zf-RVT"/>
    <property type="match status" value="1"/>
</dbReference>
<gene>
    <name evidence="3" type="ORF">Scaly_1198100</name>
</gene>
<dbReference type="InterPro" id="IPR044730">
    <property type="entry name" value="RNase_H-like_dom_plant"/>
</dbReference>